<evidence type="ECO:0000259" key="10">
    <source>
        <dbReference type="PROSITE" id="PS51042"/>
    </source>
</evidence>
<comment type="subcellular location">
    <subcellularLocation>
        <location evidence="1">Nucleus</location>
    </subcellularLocation>
</comment>
<dbReference type="PANTHER" id="PTHR14043">
    <property type="entry name" value="CCAAT DISPLACEMENT PROTEIN-RELATED"/>
    <property type="match status" value="1"/>
</dbReference>
<evidence type="ECO:0000256" key="5">
    <source>
        <dbReference type="ARBA" id="ARBA00023125"/>
    </source>
</evidence>
<evidence type="ECO:0000313" key="12">
    <source>
        <dbReference type="Proteomes" id="UP000595437"/>
    </source>
</evidence>
<dbReference type="GO" id="GO:0005634">
    <property type="term" value="C:nucleus"/>
    <property type="evidence" value="ECO:0007669"/>
    <property type="project" value="UniProtKB-SubCell"/>
</dbReference>
<feature type="region of interest" description="Disordered" evidence="9">
    <location>
        <begin position="323"/>
        <end position="445"/>
    </location>
</feature>
<evidence type="ECO:0000256" key="3">
    <source>
        <dbReference type="ARBA" id="ARBA00023015"/>
    </source>
</evidence>
<evidence type="ECO:0000256" key="9">
    <source>
        <dbReference type="SAM" id="MobiDB-lite"/>
    </source>
</evidence>
<proteinExistence type="predicted"/>
<feature type="compositionally biased region" description="Low complexity" evidence="9">
    <location>
        <begin position="380"/>
        <end position="407"/>
    </location>
</feature>
<evidence type="ECO:0000256" key="2">
    <source>
        <dbReference type="ARBA" id="ARBA00022737"/>
    </source>
</evidence>
<dbReference type="AlphaFoldDB" id="A0A7T8H3U4"/>
<evidence type="ECO:0000256" key="8">
    <source>
        <dbReference type="ARBA" id="ARBA00023242"/>
    </source>
</evidence>
<keyword evidence="5 11" id="KW-0238">DNA-binding</keyword>
<dbReference type="InterPro" id="IPR003350">
    <property type="entry name" value="CUT_dom"/>
</dbReference>
<feature type="compositionally biased region" description="Basic residues" evidence="9">
    <location>
        <begin position="210"/>
        <end position="221"/>
    </location>
</feature>
<dbReference type="GO" id="GO:0000977">
    <property type="term" value="F:RNA polymerase II transcription regulatory region sequence-specific DNA binding"/>
    <property type="evidence" value="ECO:0007669"/>
    <property type="project" value="TreeGrafter"/>
</dbReference>
<keyword evidence="7" id="KW-0804">Transcription</keyword>
<gene>
    <name evidence="11" type="ORF">FKW44_017201</name>
</gene>
<keyword evidence="2" id="KW-0677">Repeat</keyword>
<feature type="compositionally biased region" description="Acidic residues" evidence="9">
    <location>
        <begin position="408"/>
        <end position="431"/>
    </location>
</feature>
<feature type="region of interest" description="Disordered" evidence="9">
    <location>
        <begin position="177"/>
        <end position="221"/>
    </location>
</feature>
<dbReference type="SMART" id="SM01109">
    <property type="entry name" value="CUT"/>
    <property type="match status" value="1"/>
</dbReference>
<organism evidence="11 12">
    <name type="scientific">Caligus rogercresseyi</name>
    <name type="common">Sea louse</name>
    <dbReference type="NCBI Taxonomy" id="217165"/>
    <lineage>
        <taxon>Eukaryota</taxon>
        <taxon>Metazoa</taxon>
        <taxon>Ecdysozoa</taxon>
        <taxon>Arthropoda</taxon>
        <taxon>Crustacea</taxon>
        <taxon>Multicrustacea</taxon>
        <taxon>Hexanauplia</taxon>
        <taxon>Copepoda</taxon>
        <taxon>Siphonostomatoida</taxon>
        <taxon>Caligidae</taxon>
        <taxon>Caligus</taxon>
    </lineage>
</organism>
<sequence>MPKLPDFPKSLMESPLPTSNTSSYSDRLGDLSSPSLLDPLALHRKILAQNNKAALPTLPSSSSPSSSSSGLVQAAAAASAGGIAPSPSLYEMAALTQELDTQAITTKAKEVLLANNVGQKLFGESVLGLSQGSPKPWHMLSIKGREPFIRMQLWLNDPQNIEKLALLKSEKLAKRKRGLTAGSGASGDSNSSDRSSPADTSELSDQPIKKPAHSSARSKRRVSKWPSPWTLSLQRLHGARSISNWFHNHRMRLKQQLPGAAENLAILSGKEGMAFDPIKFRLLFHQRLIDISGNASASLAATAAAGNSEESMTTGNEGLDLRARHQSGDEEDEESSSTHPPIQSSGNSSSGSSSRSRRKAAAPQWVRPEWMEESGELSEKTTPNHNNNNSSSSSTNSPSSKSEPSTPSEEEEDEPMEAAAEDEEDCEEEIDAAAAAALSPRRRRE</sequence>
<dbReference type="PANTHER" id="PTHR14043:SF2">
    <property type="entry name" value="HOMEOBOX PROTEIN CUT"/>
    <property type="match status" value="1"/>
</dbReference>
<feature type="compositionally biased region" description="Low complexity" evidence="9">
    <location>
        <begin position="182"/>
        <end position="201"/>
    </location>
</feature>
<evidence type="ECO:0000256" key="7">
    <source>
        <dbReference type="ARBA" id="ARBA00023163"/>
    </source>
</evidence>
<dbReference type="Proteomes" id="UP000595437">
    <property type="component" value="Chromosome 11"/>
</dbReference>
<dbReference type="PROSITE" id="PS51042">
    <property type="entry name" value="CUT"/>
    <property type="match status" value="1"/>
</dbReference>
<reference evidence="12" key="1">
    <citation type="submission" date="2021-01" db="EMBL/GenBank/DDBJ databases">
        <title>Caligus Genome Assembly.</title>
        <authorList>
            <person name="Gallardo-Escarate C."/>
        </authorList>
    </citation>
    <scope>NUCLEOTIDE SEQUENCE [LARGE SCALE GENOMIC DNA]</scope>
</reference>
<feature type="compositionally biased region" description="Low complexity" evidence="9">
    <location>
        <begin position="344"/>
        <end position="354"/>
    </location>
</feature>
<evidence type="ECO:0000256" key="6">
    <source>
        <dbReference type="ARBA" id="ARBA00023155"/>
    </source>
</evidence>
<name>A0A7T8H3U4_CALRO</name>
<keyword evidence="4" id="KW-0175">Coiled coil</keyword>
<accession>A0A7T8H3U4</accession>
<keyword evidence="8" id="KW-0539">Nucleus</keyword>
<evidence type="ECO:0000313" key="11">
    <source>
        <dbReference type="EMBL" id="QQP42510.1"/>
    </source>
</evidence>
<feature type="region of interest" description="Disordered" evidence="9">
    <location>
        <begin position="1"/>
        <end position="30"/>
    </location>
</feature>
<dbReference type="EMBL" id="CP045900">
    <property type="protein sequence ID" value="QQP42510.1"/>
    <property type="molecule type" value="Genomic_DNA"/>
</dbReference>
<dbReference type="OrthoDB" id="10257567at2759"/>
<feature type="domain" description="CUT" evidence="10">
    <location>
        <begin position="81"/>
        <end position="170"/>
    </location>
</feature>
<keyword evidence="12" id="KW-1185">Reference proteome</keyword>
<keyword evidence="6 11" id="KW-0371">Homeobox</keyword>
<dbReference type="GO" id="GO:0000981">
    <property type="term" value="F:DNA-binding transcription factor activity, RNA polymerase II-specific"/>
    <property type="evidence" value="ECO:0007669"/>
    <property type="project" value="TreeGrafter"/>
</dbReference>
<protein>
    <submittedName>
        <fullName evidence="11">Homeobox protein cut-like</fullName>
    </submittedName>
</protein>
<dbReference type="Gene3D" id="1.10.260.40">
    <property type="entry name" value="lambda repressor-like DNA-binding domains"/>
    <property type="match status" value="1"/>
</dbReference>
<evidence type="ECO:0000256" key="4">
    <source>
        <dbReference type="ARBA" id="ARBA00023054"/>
    </source>
</evidence>
<keyword evidence="3" id="KW-0805">Transcription regulation</keyword>
<evidence type="ECO:0000256" key="1">
    <source>
        <dbReference type="ARBA" id="ARBA00004123"/>
    </source>
</evidence>
<dbReference type="SUPFAM" id="SSF47413">
    <property type="entry name" value="lambda repressor-like DNA-binding domains"/>
    <property type="match status" value="1"/>
</dbReference>
<dbReference type="Pfam" id="PF02376">
    <property type="entry name" value="CUT"/>
    <property type="match status" value="1"/>
</dbReference>
<dbReference type="InterPro" id="IPR010982">
    <property type="entry name" value="Lambda_DNA-bd_dom_sf"/>
</dbReference>